<evidence type="ECO:0000313" key="3">
    <source>
        <dbReference type="EnsemblMetazoa" id="CJA32872.1"/>
    </source>
</evidence>
<evidence type="ECO:0000313" key="4">
    <source>
        <dbReference type="Proteomes" id="UP000005237"/>
    </source>
</evidence>
<organism evidence="3 4">
    <name type="scientific">Caenorhabditis japonica</name>
    <dbReference type="NCBI Taxonomy" id="281687"/>
    <lineage>
        <taxon>Eukaryota</taxon>
        <taxon>Metazoa</taxon>
        <taxon>Ecdysozoa</taxon>
        <taxon>Nematoda</taxon>
        <taxon>Chromadorea</taxon>
        <taxon>Rhabditida</taxon>
        <taxon>Rhabditina</taxon>
        <taxon>Rhabditomorpha</taxon>
        <taxon>Rhabditoidea</taxon>
        <taxon>Rhabditidae</taxon>
        <taxon>Peloderinae</taxon>
        <taxon>Caenorhabditis</taxon>
    </lineage>
</organism>
<dbReference type="AlphaFoldDB" id="A0A8R1IH99"/>
<keyword evidence="2" id="KW-0732">Signal</keyword>
<name>A0A8R1IH99_CAEJA</name>
<evidence type="ECO:0000256" key="1">
    <source>
        <dbReference type="SAM" id="MobiDB-lite"/>
    </source>
</evidence>
<feature type="signal peptide" evidence="2">
    <location>
        <begin position="1"/>
        <end position="19"/>
    </location>
</feature>
<accession>A0A8R1IH99</accession>
<reference evidence="3" key="2">
    <citation type="submission" date="2022-06" db="UniProtKB">
        <authorList>
            <consortium name="EnsemblMetazoa"/>
        </authorList>
    </citation>
    <scope>IDENTIFICATION</scope>
    <source>
        <strain evidence="3">DF5081</strain>
    </source>
</reference>
<feature type="compositionally biased region" description="Polar residues" evidence="1">
    <location>
        <begin position="70"/>
        <end position="86"/>
    </location>
</feature>
<protein>
    <submittedName>
        <fullName evidence="3">Uncharacterized protein</fullName>
    </submittedName>
</protein>
<reference evidence="4" key="1">
    <citation type="submission" date="2010-08" db="EMBL/GenBank/DDBJ databases">
        <authorList>
            <consortium name="Caenorhabditis japonica Sequencing Consortium"/>
            <person name="Wilson R.K."/>
        </authorList>
    </citation>
    <scope>NUCLEOTIDE SEQUENCE [LARGE SCALE GENOMIC DNA]</scope>
    <source>
        <strain evidence="4">DF5081</strain>
    </source>
</reference>
<evidence type="ECO:0000256" key="2">
    <source>
        <dbReference type="SAM" id="SignalP"/>
    </source>
</evidence>
<keyword evidence="4" id="KW-1185">Reference proteome</keyword>
<dbReference type="EnsemblMetazoa" id="CJA32872.1">
    <property type="protein sequence ID" value="CJA32872.1"/>
    <property type="gene ID" value="WBGene00208719"/>
</dbReference>
<sequence>MLLSAIVVGDMVFMSTSWATDLGVNADEVRVDVEVPGEDVEEQVVDELNFSALIQRSSWLNWTQQEITLPSSTGRSSPTCRTTTSKQHQRDQWSTPRKLLVLLVVPLRCPDAPMFLRFYDAAVCQQRSDHLHPPSCSVGSATSMRNQDDQLVGSTYYMQSGSISEECSTPRKLLVLLVVPIRSPTDWRTPTTIGSPSTAKKSSREWFQGDDMACRMNELSNGIQPGKELVN</sequence>
<feature type="region of interest" description="Disordered" evidence="1">
    <location>
        <begin position="70"/>
        <end position="90"/>
    </location>
</feature>
<proteinExistence type="predicted"/>
<feature type="chain" id="PRO_5035824248" evidence="2">
    <location>
        <begin position="20"/>
        <end position="231"/>
    </location>
</feature>
<dbReference type="Proteomes" id="UP000005237">
    <property type="component" value="Unassembled WGS sequence"/>
</dbReference>